<reference evidence="1 2" key="2">
    <citation type="journal article" date="2012" name="PLoS Pathog.">
        <title>Diverse lifestyles and strategies of plant pathogenesis encoded in the genomes of eighteen Dothideomycetes fungi.</title>
        <authorList>
            <person name="Ohm R.A."/>
            <person name="Feau N."/>
            <person name="Henrissat B."/>
            <person name="Schoch C.L."/>
            <person name="Horwitz B.A."/>
            <person name="Barry K.W."/>
            <person name="Condon B.J."/>
            <person name="Copeland A.C."/>
            <person name="Dhillon B."/>
            <person name="Glaser F."/>
            <person name="Hesse C.N."/>
            <person name="Kosti I."/>
            <person name="LaButti K."/>
            <person name="Lindquist E.A."/>
            <person name="Lucas S."/>
            <person name="Salamov A.A."/>
            <person name="Bradshaw R.E."/>
            <person name="Ciuffetti L."/>
            <person name="Hamelin R.C."/>
            <person name="Kema G.H.J."/>
            <person name="Lawrence C."/>
            <person name="Scott J.A."/>
            <person name="Spatafora J.W."/>
            <person name="Turgeon B.G."/>
            <person name="de Wit P.J.G.M."/>
            <person name="Zhong S."/>
            <person name="Goodwin S.B."/>
            <person name="Grigoriev I.V."/>
        </authorList>
    </citation>
    <scope>NUCLEOTIDE SEQUENCE [LARGE SCALE GENOMIC DNA]</scope>
    <source>
        <strain evidence="2">NZE10 / CBS 128990</strain>
    </source>
</reference>
<dbReference type="AlphaFoldDB" id="N1PXA2"/>
<dbReference type="HOGENOM" id="CLU_3014126_0_0_1"/>
<sequence>MLMPDKALTSGRSSYSWSRSYICRVKRASAGSHLSEVSKLTVPADFWSLRCQDAVV</sequence>
<reference evidence="2" key="1">
    <citation type="journal article" date="2012" name="PLoS Genet.">
        <title>The genomes of the fungal plant pathogens Cladosporium fulvum and Dothistroma septosporum reveal adaptation to different hosts and lifestyles but also signatures of common ancestry.</title>
        <authorList>
            <person name="de Wit P.J.G.M."/>
            <person name="van der Burgt A."/>
            <person name="Oekmen B."/>
            <person name="Stergiopoulos I."/>
            <person name="Abd-Elsalam K.A."/>
            <person name="Aerts A.L."/>
            <person name="Bahkali A.H."/>
            <person name="Beenen H.G."/>
            <person name="Chettri P."/>
            <person name="Cox M.P."/>
            <person name="Datema E."/>
            <person name="de Vries R.P."/>
            <person name="Dhillon B."/>
            <person name="Ganley A.R."/>
            <person name="Griffiths S.A."/>
            <person name="Guo Y."/>
            <person name="Hamelin R.C."/>
            <person name="Henrissat B."/>
            <person name="Kabir M.S."/>
            <person name="Jashni M.K."/>
            <person name="Kema G."/>
            <person name="Klaubauf S."/>
            <person name="Lapidus A."/>
            <person name="Levasseur A."/>
            <person name="Lindquist E."/>
            <person name="Mehrabi R."/>
            <person name="Ohm R.A."/>
            <person name="Owen T.J."/>
            <person name="Salamov A."/>
            <person name="Schwelm A."/>
            <person name="Schijlen E."/>
            <person name="Sun H."/>
            <person name="van den Burg H.A."/>
            <person name="van Ham R.C.H.J."/>
            <person name="Zhang S."/>
            <person name="Goodwin S.B."/>
            <person name="Grigoriev I.V."/>
            <person name="Collemare J."/>
            <person name="Bradshaw R.E."/>
        </authorList>
    </citation>
    <scope>NUCLEOTIDE SEQUENCE [LARGE SCALE GENOMIC DNA]</scope>
    <source>
        <strain evidence="2">NZE10 / CBS 128990</strain>
    </source>
</reference>
<gene>
    <name evidence="1" type="ORF">DOTSEDRAFT_69929</name>
</gene>
<keyword evidence="2" id="KW-1185">Reference proteome</keyword>
<evidence type="ECO:0000313" key="2">
    <source>
        <dbReference type="Proteomes" id="UP000016933"/>
    </source>
</evidence>
<evidence type="ECO:0000313" key="1">
    <source>
        <dbReference type="EMBL" id="EME48151.1"/>
    </source>
</evidence>
<proteinExistence type="predicted"/>
<organism evidence="1 2">
    <name type="scientific">Dothistroma septosporum (strain NZE10 / CBS 128990)</name>
    <name type="common">Red band needle blight fungus</name>
    <name type="synonym">Mycosphaerella pini</name>
    <dbReference type="NCBI Taxonomy" id="675120"/>
    <lineage>
        <taxon>Eukaryota</taxon>
        <taxon>Fungi</taxon>
        <taxon>Dikarya</taxon>
        <taxon>Ascomycota</taxon>
        <taxon>Pezizomycotina</taxon>
        <taxon>Dothideomycetes</taxon>
        <taxon>Dothideomycetidae</taxon>
        <taxon>Mycosphaerellales</taxon>
        <taxon>Mycosphaerellaceae</taxon>
        <taxon>Dothistroma</taxon>
    </lineage>
</organism>
<protein>
    <submittedName>
        <fullName evidence="1">Uncharacterized protein</fullName>
    </submittedName>
</protein>
<accession>N1PXA2</accession>
<dbReference type="EMBL" id="KB446536">
    <property type="protein sequence ID" value="EME48151.1"/>
    <property type="molecule type" value="Genomic_DNA"/>
</dbReference>
<dbReference type="Proteomes" id="UP000016933">
    <property type="component" value="Unassembled WGS sequence"/>
</dbReference>
<name>N1PXA2_DOTSN</name>